<dbReference type="PANTHER" id="PTHR39430:SF1">
    <property type="entry name" value="PROTEASE"/>
    <property type="match status" value="1"/>
</dbReference>
<keyword evidence="2" id="KW-0812">Transmembrane</keyword>
<name>A0A4Y3KRQ6_9CELL</name>
<gene>
    <name evidence="4" type="ORF">CCE01nite_06710</name>
</gene>
<proteinExistence type="predicted"/>
<dbReference type="RefSeq" id="WP_052103835.1">
    <property type="nucleotide sequence ID" value="NZ_BJLR01000009.1"/>
</dbReference>
<evidence type="ECO:0000313" key="5">
    <source>
        <dbReference type="Proteomes" id="UP000317046"/>
    </source>
</evidence>
<keyword evidence="2" id="KW-1133">Transmembrane helix</keyword>
<keyword evidence="5" id="KW-1185">Reference proteome</keyword>
<dbReference type="GO" id="GO:0004175">
    <property type="term" value="F:endopeptidase activity"/>
    <property type="evidence" value="ECO:0007669"/>
    <property type="project" value="UniProtKB-ARBA"/>
</dbReference>
<feature type="transmembrane region" description="Helical" evidence="2">
    <location>
        <begin position="129"/>
        <end position="148"/>
    </location>
</feature>
<dbReference type="EMBL" id="BJLR01000009">
    <property type="protein sequence ID" value="GEA86722.1"/>
    <property type="molecule type" value="Genomic_DNA"/>
</dbReference>
<evidence type="ECO:0000313" key="4">
    <source>
        <dbReference type="EMBL" id="GEA86722.1"/>
    </source>
</evidence>
<dbReference type="AlphaFoldDB" id="A0A4Y3KRQ6"/>
<organism evidence="4 5">
    <name type="scientific">Cellulomonas cellasea</name>
    <dbReference type="NCBI Taxonomy" id="43670"/>
    <lineage>
        <taxon>Bacteria</taxon>
        <taxon>Bacillati</taxon>
        <taxon>Actinomycetota</taxon>
        <taxon>Actinomycetes</taxon>
        <taxon>Micrococcales</taxon>
        <taxon>Cellulomonadaceae</taxon>
        <taxon>Cellulomonas</taxon>
    </lineage>
</organism>
<feature type="transmembrane region" description="Helical" evidence="2">
    <location>
        <begin position="26"/>
        <end position="48"/>
    </location>
</feature>
<evidence type="ECO:0000256" key="2">
    <source>
        <dbReference type="SAM" id="Phobius"/>
    </source>
</evidence>
<dbReference type="Proteomes" id="UP000317046">
    <property type="component" value="Unassembled WGS sequence"/>
</dbReference>
<dbReference type="InterPro" id="IPR003675">
    <property type="entry name" value="Rce1/LyrA-like_dom"/>
</dbReference>
<accession>A0A4Y3KRQ6</accession>
<sequence>MTASPRWGVPMELGERRVLHPGRFRWLRALGWAPALLFGMTLAFGPPIEALGGLLPDTEAVTFLVRALGAAVALGAYALLVRAGEDRAPSELALRPALPSLAVGLALGALMMAVVMGLLALSGTYEVTWLGWTSAWEAAGLAVQAGVVEELIVRGIILRLVWRAFGPWAAFAVSAVLFGAGHLANPGATVFAALCIALEAGVMLGALYVLTGRLWTSIGVHVAWNLTQGYVFGAAVSGGDTGSSLARSVADPDAPLWLSGGEFGPEASLAAVLVCTAVGVLALVLARRAGRFARPAPEPTDAADADAERADSPLTTA</sequence>
<feature type="domain" description="CAAX prenyl protease 2/Lysostaphin resistance protein A-like" evidence="3">
    <location>
        <begin position="133"/>
        <end position="226"/>
    </location>
</feature>
<feature type="transmembrane region" description="Helical" evidence="2">
    <location>
        <begin position="160"/>
        <end position="184"/>
    </location>
</feature>
<evidence type="ECO:0000256" key="1">
    <source>
        <dbReference type="SAM" id="MobiDB-lite"/>
    </source>
</evidence>
<keyword evidence="2" id="KW-0472">Membrane</keyword>
<reference evidence="4" key="1">
    <citation type="submission" date="2019-06" db="EMBL/GenBank/DDBJ databases">
        <title>Whole genome shotgun sequence of Cellulomonas cellasea NBRC 3753.</title>
        <authorList>
            <person name="Hosoyama A."/>
            <person name="Uohara A."/>
            <person name="Ohji S."/>
            <person name="Ichikawa N."/>
        </authorList>
    </citation>
    <scope>NUCLEOTIDE SEQUENCE [LARGE SCALE GENOMIC DNA]</scope>
    <source>
        <strain evidence="4">NBRC 3753</strain>
    </source>
</reference>
<dbReference type="PANTHER" id="PTHR39430">
    <property type="entry name" value="MEMBRANE-ASSOCIATED PROTEASE-RELATED"/>
    <property type="match status" value="1"/>
</dbReference>
<feature type="transmembrane region" description="Helical" evidence="2">
    <location>
        <begin position="222"/>
        <end position="239"/>
    </location>
</feature>
<feature type="transmembrane region" description="Helical" evidence="2">
    <location>
        <begin position="60"/>
        <end position="80"/>
    </location>
</feature>
<protein>
    <submittedName>
        <fullName evidence="4">Membrane protein</fullName>
    </submittedName>
</protein>
<feature type="transmembrane region" description="Helical" evidence="2">
    <location>
        <begin position="101"/>
        <end position="123"/>
    </location>
</feature>
<comment type="caution">
    <text evidence="4">The sequence shown here is derived from an EMBL/GenBank/DDBJ whole genome shotgun (WGS) entry which is preliminary data.</text>
</comment>
<feature type="transmembrane region" description="Helical" evidence="2">
    <location>
        <begin position="190"/>
        <end position="210"/>
    </location>
</feature>
<feature type="transmembrane region" description="Helical" evidence="2">
    <location>
        <begin position="267"/>
        <end position="286"/>
    </location>
</feature>
<dbReference type="GO" id="GO:0080120">
    <property type="term" value="P:CAAX-box protein maturation"/>
    <property type="evidence" value="ECO:0007669"/>
    <property type="project" value="UniProtKB-ARBA"/>
</dbReference>
<evidence type="ECO:0000259" key="3">
    <source>
        <dbReference type="Pfam" id="PF02517"/>
    </source>
</evidence>
<feature type="region of interest" description="Disordered" evidence="1">
    <location>
        <begin position="294"/>
        <end position="317"/>
    </location>
</feature>
<dbReference type="Pfam" id="PF02517">
    <property type="entry name" value="Rce1-like"/>
    <property type="match status" value="1"/>
</dbReference>